<dbReference type="PROSITE" id="PS01276">
    <property type="entry name" value="PEPTIDASE_U32"/>
    <property type="match status" value="1"/>
</dbReference>
<gene>
    <name evidence="2" type="ORF">H9746_00725</name>
</gene>
<comment type="caution">
    <text evidence="2">The sequence shown here is derived from an EMBL/GenBank/DDBJ whole genome shotgun (WGS) entry which is preliminary data.</text>
</comment>
<evidence type="ECO:0000313" key="3">
    <source>
        <dbReference type="Proteomes" id="UP000886808"/>
    </source>
</evidence>
<dbReference type="Pfam" id="PF12392">
    <property type="entry name" value="DUF3656"/>
    <property type="match status" value="1"/>
</dbReference>
<dbReference type="InterPro" id="IPR001539">
    <property type="entry name" value="Peptidase_U32"/>
</dbReference>
<dbReference type="PANTHER" id="PTHR30217">
    <property type="entry name" value="PEPTIDASE U32 FAMILY"/>
    <property type="match status" value="1"/>
</dbReference>
<accession>A0A9D1PFW0</accession>
<dbReference type="AlphaFoldDB" id="A0A9D1PFW0"/>
<dbReference type="PANTHER" id="PTHR30217:SF10">
    <property type="entry name" value="23S RRNA 5-HYDROXYCYTIDINE C2501 SYNTHASE"/>
    <property type="match status" value="1"/>
</dbReference>
<dbReference type="Proteomes" id="UP000886808">
    <property type="component" value="Unassembled WGS sequence"/>
</dbReference>
<evidence type="ECO:0000259" key="1">
    <source>
        <dbReference type="Pfam" id="PF12392"/>
    </source>
</evidence>
<feature type="domain" description="Peptidase U32 collagenase" evidence="1">
    <location>
        <begin position="307"/>
        <end position="418"/>
    </location>
</feature>
<dbReference type="InterPro" id="IPR051454">
    <property type="entry name" value="RNA/ubiquinone_mod_enzymes"/>
</dbReference>
<dbReference type="InterPro" id="IPR020988">
    <property type="entry name" value="Pept_U32_collagenase"/>
</dbReference>
<sequence>MNMPELLAPAGSFEGVRAAVQSGANAVYMGFGTFNARRGAKNFTKEEMRQAISYCRARGVKTNITFNILALDKERQDAINDIKFLNEAGADALIVQDLGVAKLIKECAPDMPIHASTQMTIHTLDGALTAKELGFSRVVLSRECTLEQIKYITANAGIETEVFVHGALCMCYSGQCYLSAVIGQRSGNRGLCAQPCRLPYKYDGCKKQCYPLSLKDLSLAGWLEPIVKAGVSSLKIEGRMKRPEYAAIVTDIYARLLKEKRRPTAEEVKTLELVFSRDGFTDGYLTGKKGDNMFGTKTDVPLENVKHLYDEAAKRFAEGKEMPLVHVNMVCDITESGISLTVTDLDENTHTINDNEPIEQAKNKPTSSEQLEKNLKKTGGTPFDVKNITINLPEGVIVPASRINAIRRQALENLLETRGKPPVRRWIEPKPLEKSKQNTQDMQFVAIVRTVEQAQVVKNSGISTIYAPLEVAAKTEGLIPVMPRVYRDDEQPNIEKLLETCKNNGVDSVMITNIGQVQLARKLNLKIHGDFGLNAYNSSCMNVLNDLGIERQVLSFEARLAQLRDLQKPMDTILTIYGYLPLMVFENCAIRKKTGECTCKKQTCYLTDRQGKKFALLPAFGCRNELLNSQPLYIADKINECKQVGAKYAMLRFTTENKEKCAEICSLAQNNQSINSEFTRGLYYRGVE</sequence>
<proteinExistence type="predicted"/>
<reference evidence="2" key="1">
    <citation type="journal article" date="2021" name="PeerJ">
        <title>Extensive microbial diversity within the chicken gut microbiome revealed by metagenomics and culture.</title>
        <authorList>
            <person name="Gilroy R."/>
            <person name="Ravi A."/>
            <person name="Getino M."/>
            <person name="Pursley I."/>
            <person name="Horton D.L."/>
            <person name="Alikhan N.F."/>
            <person name="Baker D."/>
            <person name="Gharbi K."/>
            <person name="Hall N."/>
            <person name="Watson M."/>
            <person name="Adriaenssens E.M."/>
            <person name="Foster-Nyarko E."/>
            <person name="Jarju S."/>
            <person name="Secka A."/>
            <person name="Antonio M."/>
            <person name="Oren A."/>
            <person name="Chaudhuri R.R."/>
            <person name="La Ragione R."/>
            <person name="Hildebrand F."/>
            <person name="Pallen M.J."/>
        </authorList>
    </citation>
    <scope>NUCLEOTIDE SEQUENCE</scope>
    <source>
        <strain evidence="2">CHK193-4272</strain>
    </source>
</reference>
<name>A0A9D1PFW0_9FIRM</name>
<evidence type="ECO:0000313" key="2">
    <source>
        <dbReference type="EMBL" id="HIV61368.1"/>
    </source>
</evidence>
<dbReference type="Pfam" id="PF01136">
    <property type="entry name" value="Peptidase_U32"/>
    <property type="match status" value="2"/>
</dbReference>
<dbReference type="SUPFAM" id="SSF51569">
    <property type="entry name" value="Aldolase"/>
    <property type="match status" value="1"/>
</dbReference>
<protein>
    <submittedName>
        <fullName evidence="2">DUF3656 domain-containing protein</fullName>
    </submittedName>
</protein>
<organism evidence="2 3">
    <name type="scientific">Candidatus Butyricicoccus avistercoris</name>
    <dbReference type="NCBI Taxonomy" id="2838518"/>
    <lineage>
        <taxon>Bacteria</taxon>
        <taxon>Bacillati</taxon>
        <taxon>Bacillota</taxon>
        <taxon>Clostridia</taxon>
        <taxon>Eubacteriales</taxon>
        <taxon>Butyricicoccaceae</taxon>
        <taxon>Butyricicoccus</taxon>
    </lineage>
</organism>
<reference evidence="2" key="2">
    <citation type="submission" date="2021-04" db="EMBL/GenBank/DDBJ databases">
        <authorList>
            <person name="Gilroy R."/>
        </authorList>
    </citation>
    <scope>NUCLEOTIDE SEQUENCE</scope>
    <source>
        <strain evidence="2">CHK193-4272</strain>
    </source>
</reference>
<dbReference type="EMBL" id="DXIE01000006">
    <property type="protein sequence ID" value="HIV61368.1"/>
    <property type="molecule type" value="Genomic_DNA"/>
</dbReference>